<evidence type="ECO:0000313" key="1">
    <source>
        <dbReference type="EMBL" id="RKI14611.1"/>
    </source>
</evidence>
<organism evidence="1 2">
    <name type="scientific">Corallococcus praedator</name>
    <dbReference type="NCBI Taxonomy" id="2316724"/>
    <lineage>
        <taxon>Bacteria</taxon>
        <taxon>Pseudomonadati</taxon>
        <taxon>Myxococcota</taxon>
        <taxon>Myxococcia</taxon>
        <taxon>Myxococcales</taxon>
        <taxon>Cystobacterineae</taxon>
        <taxon>Myxococcaceae</taxon>
        <taxon>Corallococcus</taxon>
    </lineage>
</organism>
<dbReference type="Proteomes" id="UP000278907">
    <property type="component" value="Unassembled WGS sequence"/>
</dbReference>
<protein>
    <submittedName>
        <fullName evidence="1">Uncharacterized protein</fullName>
    </submittedName>
</protein>
<sequence length="193" mass="21478">MGVHDYRCSVCGPPTSYTCGEKTGEECEEEGMGDDQAILDLFFFAEEDAPEDTGDFEQARGRARRTETRPYGYDWGDWEFVPSLNYRELLMGSGDETGVWCIEPYEEGVSDGSPVSLEIPPGERVWAVNYCPTCHPVFAEGKRSGDEPCLEYLRAIAENLGLDFEGVRTSADKPAFIEAVRAKVAQRRPLARG</sequence>
<proteinExistence type="predicted"/>
<evidence type="ECO:0000313" key="2">
    <source>
        <dbReference type="Proteomes" id="UP000278907"/>
    </source>
</evidence>
<keyword evidence="2" id="KW-1185">Reference proteome</keyword>
<gene>
    <name evidence="1" type="ORF">D7Y13_05815</name>
</gene>
<dbReference type="EMBL" id="RAWI01000027">
    <property type="protein sequence ID" value="RKI14611.1"/>
    <property type="molecule type" value="Genomic_DNA"/>
</dbReference>
<accession>A0ABX9QNE6</accession>
<reference evidence="1 2" key="1">
    <citation type="submission" date="2018-09" db="EMBL/GenBank/DDBJ databases">
        <authorList>
            <person name="Livingstone P.G."/>
            <person name="Whitworth D.E."/>
        </authorList>
    </citation>
    <scope>NUCLEOTIDE SEQUENCE [LARGE SCALE GENOMIC DNA]</scope>
    <source>
        <strain evidence="1 2">CA031B</strain>
    </source>
</reference>
<dbReference type="RefSeq" id="WP_120582661.1">
    <property type="nucleotide sequence ID" value="NZ_RAWI01000027.1"/>
</dbReference>
<comment type="caution">
    <text evidence="1">The sequence shown here is derived from an EMBL/GenBank/DDBJ whole genome shotgun (WGS) entry which is preliminary data.</text>
</comment>
<name>A0ABX9QNE6_9BACT</name>